<keyword evidence="1" id="KW-0732">Signal</keyword>
<dbReference type="Pfam" id="PF01663">
    <property type="entry name" value="Phosphodiest"/>
    <property type="match status" value="1"/>
</dbReference>
<organism evidence="2 3">
    <name type="scientific">Prosthecobacter vanneervenii</name>
    <dbReference type="NCBI Taxonomy" id="48466"/>
    <lineage>
        <taxon>Bacteria</taxon>
        <taxon>Pseudomonadati</taxon>
        <taxon>Verrucomicrobiota</taxon>
        <taxon>Verrucomicrobiia</taxon>
        <taxon>Verrucomicrobiales</taxon>
        <taxon>Verrucomicrobiaceae</taxon>
        <taxon>Prosthecobacter</taxon>
    </lineage>
</organism>
<gene>
    <name evidence="2" type="ORF">HNQ65_004219</name>
</gene>
<proteinExistence type="predicted"/>
<name>A0A7W7YEH6_9BACT</name>
<feature type="chain" id="PRO_5031205635" evidence="1">
    <location>
        <begin position="21"/>
        <end position="304"/>
    </location>
</feature>
<evidence type="ECO:0000313" key="2">
    <source>
        <dbReference type="EMBL" id="MBB5034614.1"/>
    </source>
</evidence>
<feature type="signal peptide" evidence="1">
    <location>
        <begin position="1"/>
        <end position="20"/>
    </location>
</feature>
<dbReference type="RefSeq" id="WP_184342591.1">
    <property type="nucleotide sequence ID" value="NZ_JACHIG010000010.1"/>
</dbReference>
<dbReference type="Proteomes" id="UP000590740">
    <property type="component" value="Unassembled WGS sequence"/>
</dbReference>
<protein>
    <submittedName>
        <fullName evidence="2">Putative AlkP superfamily pyrophosphatase or phosphodiesterase</fullName>
    </submittedName>
</protein>
<dbReference type="SUPFAM" id="SSF53649">
    <property type="entry name" value="Alkaline phosphatase-like"/>
    <property type="match status" value="1"/>
</dbReference>
<keyword evidence="3" id="KW-1185">Reference proteome</keyword>
<evidence type="ECO:0000313" key="3">
    <source>
        <dbReference type="Proteomes" id="UP000590740"/>
    </source>
</evidence>
<dbReference type="AlphaFoldDB" id="A0A7W7YEH6"/>
<dbReference type="InterPro" id="IPR002591">
    <property type="entry name" value="Phosphodiest/P_Trfase"/>
</dbReference>
<sequence length="304" mass="32796">MRSLSLTFLAVLVSGLQVFAAPRAEHVFIISIDGGKPAVIAESEAPTLKKIAAEGAVTWQASTIFPSITLPSHTSMLTGVGPDKHHILWNAYTPIKGMVKVPTVFSLLKAADPKAVDGMFVGKVKFRHLWLENSLDVFDFGGPQTAAPVAGSPEIEKDKKPSQMVAKQAAAWIKETKPRLTFIHFPDVDTAGHKDGWGSPQQKEAIKVTDQALWQVWQAIKDAGIADTSVMLISADHGGHDKTHGLNTPDDMIIPWVAWGKGVKKSYTITAPVTTYDTAATALWLLDVPLPADFDGKPVTSAFE</sequence>
<accession>A0A7W7YEH6</accession>
<dbReference type="PANTHER" id="PTHR10151">
    <property type="entry name" value="ECTONUCLEOTIDE PYROPHOSPHATASE/PHOSPHODIESTERASE"/>
    <property type="match status" value="1"/>
</dbReference>
<comment type="caution">
    <text evidence="2">The sequence shown here is derived from an EMBL/GenBank/DDBJ whole genome shotgun (WGS) entry which is preliminary data.</text>
</comment>
<dbReference type="PANTHER" id="PTHR10151:SF120">
    <property type="entry name" value="BIS(5'-ADENOSYL)-TRIPHOSPHATASE"/>
    <property type="match status" value="1"/>
</dbReference>
<dbReference type="EMBL" id="JACHIG010000010">
    <property type="protein sequence ID" value="MBB5034614.1"/>
    <property type="molecule type" value="Genomic_DNA"/>
</dbReference>
<dbReference type="Gene3D" id="3.40.720.10">
    <property type="entry name" value="Alkaline Phosphatase, subunit A"/>
    <property type="match status" value="1"/>
</dbReference>
<dbReference type="InterPro" id="IPR017850">
    <property type="entry name" value="Alkaline_phosphatase_core_sf"/>
</dbReference>
<reference evidence="2 3" key="1">
    <citation type="submission" date="2020-08" db="EMBL/GenBank/DDBJ databases">
        <title>Genomic Encyclopedia of Type Strains, Phase IV (KMG-IV): sequencing the most valuable type-strain genomes for metagenomic binning, comparative biology and taxonomic classification.</title>
        <authorList>
            <person name="Goeker M."/>
        </authorList>
    </citation>
    <scope>NUCLEOTIDE SEQUENCE [LARGE SCALE GENOMIC DNA]</scope>
    <source>
        <strain evidence="2 3">DSM 12252</strain>
    </source>
</reference>
<evidence type="ECO:0000256" key="1">
    <source>
        <dbReference type="SAM" id="SignalP"/>
    </source>
</evidence>
<dbReference type="GO" id="GO:0016787">
    <property type="term" value="F:hydrolase activity"/>
    <property type="evidence" value="ECO:0007669"/>
    <property type="project" value="UniProtKB-ARBA"/>
</dbReference>